<dbReference type="SUPFAM" id="SSF51197">
    <property type="entry name" value="Clavaminate synthase-like"/>
    <property type="match status" value="1"/>
</dbReference>
<organism evidence="2">
    <name type="scientific">Streptomyces verticillus</name>
    <dbReference type="NCBI Taxonomy" id="29309"/>
    <lineage>
        <taxon>Bacteria</taxon>
        <taxon>Bacillati</taxon>
        <taxon>Actinomycetota</taxon>
        <taxon>Actinomycetes</taxon>
        <taxon>Kitasatosporales</taxon>
        <taxon>Streptomycetaceae</taxon>
        <taxon>Streptomyces</taxon>
    </lineage>
</organism>
<dbReference type="AlphaFoldDB" id="Q53792"/>
<dbReference type="Pfam" id="PF05118">
    <property type="entry name" value="Asp_Arg_Hydrox"/>
    <property type="match status" value="1"/>
</dbReference>
<feature type="domain" description="Aspartyl/asparaginy/proline hydroxylase" evidence="1">
    <location>
        <begin position="77"/>
        <end position="230"/>
    </location>
</feature>
<dbReference type="InterPro" id="IPR027443">
    <property type="entry name" value="IPNS-like_sf"/>
</dbReference>
<dbReference type="GO" id="GO:0062101">
    <property type="term" value="F:peptidyl-aspartic acid 3-dioxygenase activity"/>
    <property type="evidence" value="ECO:0007669"/>
    <property type="project" value="InterPro"/>
</dbReference>
<name>Q53792_9ACTN</name>
<dbReference type="EMBL" id="L26955">
    <property type="protein sequence ID" value="AAB00457.1"/>
    <property type="molecule type" value="Genomic_DNA"/>
</dbReference>
<dbReference type="PANTHER" id="PTHR12366:SF32">
    <property type="entry name" value="ASPARTATE BETA-HYDROXYLASE ISOFORM X1"/>
    <property type="match status" value="1"/>
</dbReference>
<sequence>MTPTTPRRSGEVRTHYAELIDALRAEGDHEAARRCARLAVEQGVWRHPAQRPVHYVPSLPPRPVYDPSAFWFTAHLEENFPAMRAELDRVTDPVGHGFLPVEEPLLGKGRWEQVTFYEAGQRFDDACARFPVTAAVIEGIPEASYAGSGVVTLSWLHPGTHIVPHCGGTNARLRVHLGLKVPEGPVMRVGEERLHWHEGRCLVFDDSFEHEVWHEGDAPRVVLLMDVVHPDLDASLRDAILAERTSFADRVTGFMNRQGISRVELADDAVRLFADPNTASLIHRHLREVGATAVELREGRLCYD</sequence>
<dbReference type="Gene3D" id="2.60.120.330">
    <property type="entry name" value="B-lactam Antibiotic, Isopenicillin N Synthase, Chain"/>
    <property type="match status" value="1"/>
</dbReference>
<dbReference type="InterPro" id="IPR039038">
    <property type="entry name" value="ASPH"/>
</dbReference>
<dbReference type="PANTHER" id="PTHR12366">
    <property type="entry name" value="ASPARTYL/ASPARAGINYL BETA-HYDROXYLASE"/>
    <property type="match status" value="1"/>
</dbReference>
<proteinExistence type="predicted"/>
<dbReference type="InterPro" id="IPR007803">
    <property type="entry name" value="Asp/Arg/Pro-Hydrxlase"/>
</dbReference>
<accession>Q53792</accession>
<evidence type="ECO:0000259" key="1">
    <source>
        <dbReference type="Pfam" id="PF05118"/>
    </source>
</evidence>
<reference evidence="2" key="1">
    <citation type="journal article" date="1994" name="Gene">
        <title>Gene organization in the bleomycin-resistance region of the producer organism Streptomyces verticillus.</title>
        <authorList>
            <person name="Calcutt M.J."/>
            <person name="Schmidt F.J."/>
        </authorList>
    </citation>
    <scope>NUCLEOTIDE SEQUENCE</scope>
    <source>
        <strain evidence="2">ATCC 15003</strain>
    </source>
</reference>
<evidence type="ECO:0000313" key="2">
    <source>
        <dbReference type="EMBL" id="AAB00457.1"/>
    </source>
</evidence>
<protein>
    <submittedName>
        <fullName evidence="2">Beta-hydroxylase</fullName>
    </submittedName>
</protein>